<dbReference type="KEGG" id="tva:75679628"/>
<organism evidence="1 2">
    <name type="scientific">Trichomonas vaginalis (strain ATCC PRA-98 / G3)</name>
    <dbReference type="NCBI Taxonomy" id="412133"/>
    <lineage>
        <taxon>Eukaryota</taxon>
        <taxon>Metamonada</taxon>
        <taxon>Parabasalia</taxon>
        <taxon>Trichomonadida</taxon>
        <taxon>Trichomonadidae</taxon>
        <taxon>Trichomonas</taxon>
    </lineage>
</organism>
<evidence type="ECO:0000313" key="1">
    <source>
        <dbReference type="EMBL" id="EAY17664.1"/>
    </source>
</evidence>
<gene>
    <name evidence="1" type="ORF">TVAG_235460</name>
</gene>
<reference evidence="1" key="1">
    <citation type="submission" date="2006-10" db="EMBL/GenBank/DDBJ databases">
        <authorList>
            <person name="Amadeo P."/>
            <person name="Zhao Q."/>
            <person name="Wortman J."/>
            <person name="Fraser-Liggett C."/>
            <person name="Carlton J."/>
        </authorList>
    </citation>
    <scope>NUCLEOTIDE SEQUENCE</scope>
    <source>
        <strain evidence="1">G3</strain>
    </source>
</reference>
<dbReference type="RefSeq" id="XP_001329799.1">
    <property type="nucleotide sequence ID" value="XM_001329764.1"/>
</dbReference>
<sequence>MFLFLISSGLSDPNNKCSSQSNGNLGYVRYYEDDSDKKAVTSFYTEHHNSYPWKWVSRSICPRTTGTYTIKAQGFPSVHAFFNYQEKSEDGSVFTYRCTTTKTVQYENQYLYANRCYPLLIREKNNCVSGDDATGYINGKVIDNTTAINIFYFQNYL</sequence>
<dbReference type="VEuPathDB" id="TrichDB:TVAGG3_0934610"/>
<protein>
    <submittedName>
        <fullName evidence="1">Uncharacterized protein</fullName>
    </submittedName>
</protein>
<evidence type="ECO:0000313" key="2">
    <source>
        <dbReference type="Proteomes" id="UP000001542"/>
    </source>
</evidence>
<proteinExistence type="predicted"/>
<keyword evidence="2" id="KW-1185">Reference proteome</keyword>
<dbReference type="EMBL" id="DS113228">
    <property type="protein sequence ID" value="EAY17664.1"/>
    <property type="molecule type" value="Genomic_DNA"/>
</dbReference>
<dbReference type="Proteomes" id="UP000001542">
    <property type="component" value="Unassembled WGS sequence"/>
</dbReference>
<name>A2DPR4_TRIV3</name>
<dbReference type="InParanoid" id="A2DPR4"/>
<dbReference type="AlphaFoldDB" id="A2DPR4"/>
<dbReference type="VEuPathDB" id="TrichDB:TVAG_235460"/>
<accession>A2DPR4</accession>
<reference evidence="1" key="2">
    <citation type="journal article" date="2007" name="Science">
        <title>Draft genome sequence of the sexually transmitted pathogen Trichomonas vaginalis.</title>
        <authorList>
            <person name="Carlton J.M."/>
            <person name="Hirt R.P."/>
            <person name="Silva J.C."/>
            <person name="Delcher A.L."/>
            <person name="Schatz M."/>
            <person name="Zhao Q."/>
            <person name="Wortman J.R."/>
            <person name="Bidwell S.L."/>
            <person name="Alsmark U.C.M."/>
            <person name="Besteiro S."/>
            <person name="Sicheritz-Ponten T."/>
            <person name="Noel C.J."/>
            <person name="Dacks J.B."/>
            <person name="Foster P.G."/>
            <person name="Simillion C."/>
            <person name="Van de Peer Y."/>
            <person name="Miranda-Saavedra D."/>
            <person name="Barton G.J."/>
            <person name="Westrop G.D."/>
            <person name="Mueller S."/>
            <person name="Dessi D."/>
            <person name="Fiori P.L."/>
            <person name="Ren Q."/>
            <person name="Paulsen I."/>
            <person name="Zhang H."/>
            <person name="Bastida-Corcuera F.D."/>
            <person name="Simoes-Barbosa A."/>
            <person name="Brown M.T."/>
            <person name="Hayes R.D."/>
            <person name="Mukherjee M."/>
            <person name="Okumura C.Y."/>
            <person name="Schneider R."/>
            <person name="Smith A.J."/>
            <person name="Vanacova S."/>
            <person name="Villalvazo M."/>
            <person name="Haas B.J."/>
            <person name="Pertea M."/>
            <person name="Feldblyum T.V."/>
            <person name="Utterback T.R."/>
            <person name="Shu C.L."/>
            <person name="Osoegawa K."/>
            <person name="de Jong P.J."/>
            <person name="Hrdy I."/>
            <person name="Horvathova L."/>
            <person name="Zubacova Z."/>
            <person name="Dolezal P."/>
            <person name="Malik S.B."/>
            <person name="Logsdon J.M. Jr."/>
            <person name="Henze K."/>
            <person name="Gupta A."/>
            <person name="Wang C.C."/>
            <person name="Dunne R.L."/>
            <person name="Upcroft J.A."/>
            <person name="Upcroft P."/>
            <person name="White O."/>
            <person name="Salzberg S.L."/>
            <person name="Tang P."/>
            <person name="Chiu C.-H."/>
            <person name="Lee Y.-S."/>
            <person name="Embley T.M."/>
            <person name="Coombs G.H."/>
            <person name="Mottram J.C."/>
            <person name="Tachezy J."/>
            <person name="Fraser-Liggett C.M."/>
            <person name="Johnson P.J."/>
        </authorList>
    </citation>
    <scope>NUCLEOTIDE SEQUENCE [LARGE SCALE GENOMIC DNA]</scope>
    <source>
        <strain evidence="1">G3</strain>
    </source>
</reference>